<dbReference type="Proteomes" id="UP000032680">
    <property type="component" value="Unassembled WGS sequence"/>
</dbReference>
<evidence type="ECO:0000313" key="1">
    <source>
        <dbReference type="EMBL" id="GAN75876.1"/>
    </source>
</evidence>
<comment type="caution">
    <text evidence="1">The sequence shown here is derived from an EMBL/GenBank/DDBJ whole genome shotgun (WGS) entry which is preliminary data.</text>
</comment>
<gene>
    <name evidence="1" type="ORF">Asru_0012_02</name>
</gene>
<reference evidence="1 2" key="1">
    <citation type="submission" date="2012-11" db="EMBL/GenBank/DDBJ databases">
        <title>Whole genome sequence of Acidisphaera rubrifaciens HS-AP3.</title>
        <authorList>
            <person name="Azuma Y."/>
            <person name="Higashiura N."/>
            <person name="Hirakawa H."/>
            <person name="Matsushita K."/>
        </authorList>
    </citation>
    <scope>NUCLEOTIDE SEQUENCE [LARGE SCALE GENOMIC DNA]</scope>
    <source>
        <strain evidence="1 2">HS-AP3</strain>
    </source>
</reference>
<proteinExistence type="predicted"/>
<keyword evidence="2" id="KW-1185">Reference proteome</keyword>
<sequence length="96" mass="10585">MDMSDDVYAKLRWSAMQSALLLLCVQDFAASILRYTLNLTPLNDEALAEIKAACVLNLKNTSTSGVSINEEAALIGQTIEKFENCIKFIIQKASEI</sequence>
<accession>A0A0D6P3F7</accession>
<protein>
    <submittedName>
        <fullName evidence="1">Uncharacterized protein</fullName>
    </submittedName>
</protein>
<evidence type="ECO:0000313" key="2">
    <source>
        <dbReference type="Proteomes" id="UP000032680"/>
    </source>
</evidence>
<organism evidence="1 2">
    <name type="scientific">Acidisphaera rubrifaciens HS-AP3</name>
    <dbReference type="NCBI Taxonomy" id="1231350"/>
    <lineage>
        <taxon>Bacteria</taxon>
        <taxon>Pseudomonadati</taxon>
        <taxon>Pseudomonadota</taxon>
        <taxon>Alphaproteobacteria</taxon>
        <taxon>Acetobacterales</taxon>
        <taxon>Acetobacteraceae</taxon>
        <taxon>Acidisphaera</taxon>
    </lineage>
</organism>
<dbReference type="AlphaFoldDB" id="A0A0D6P3F7"/>
<dbReference type="EMBL" id="BANB01000012">
    <property type="protein sequence ID" value="GAN75876.1"/>
    <property type="molecule type" value="Genomic_DNA"/>
</dbReference>
<name>A0A0D6P3F7_9PROT</name>